<accession>A0ABY6D1U4</accession>
<dbReference type="EMBL" id="CP106735">
    <property type="protein sequence ID" value="UXX79053.1"/>
    <property type="molecule type" value="Genomic_DNA"/>
</dbReference>
<dbReference type="Pfam" id="PF12706">
    <property type="entry name" value="Lactamase_B_2"/>
    <property type="match status" value="1"/>
</dbReference>
<dbReference type="SUPFAM" id="SSF56281">
    <property type="entry name" value="Metallo-hydrolase/oxidoreductase"/>
    <property type="match status" value="1"/>
</dbReference>
<evidence type="ECO:0000313" key="3">
    <source>
        <dbReference type="EMBL" id="UXX79053.1"/>
    </source>
</evidence>
<dbReference type="InterPro" id="IPR001279">
    <property type="entry name" value="Metallo-B-lactamas"/>
</dbReference>
<sequence>MLKILKMTLLTIVLAIIAIVVLVITFFKTAPQIGGKSTGQRLEKMKTSKYYEDDVFVNLADIETNFPLSKSFEIMGKMMVNTKPREPQEQIETVSFDKATWQQRNEDELMVSWFGHSSAIFKIDGKTILADPVFGERASMFSFIGPKKFDYTNYMSVDRLPEVDLVIISHDHYDHLDYPTILALKDRVTKFFVPLGVAGHLEAWGIPAEQIQTFDWWEHATLSDQVRLTFAPTQHFSGRGLSDKMSTLWGSWVIEGSTQKIYFSGDSGYFDGFKTIGEKFGPFDFVLIECGAYNKEDWGDIHMQPEESVQAAVDVKAEIAMPIHWGKFNLAFHPWKEPVQRFLKAAAEHNLPTHTPNVGEMLIIPSEVRGAHWWENYK</sequence>
<name>A0ABY6D1U4_9BACT</name>
<proteinExistence type="predicted"/>
<dbReference type="Gene3D" id="3.60.15.10">
    <property type="entry name" value="Ribonuclease Z/Hydroxyacylglutathione hydrolase-like"/>
    <property type="match status" value="1"/>
</dbReference>
<keyword evidence="4" id="KW-1185">Reference proteome</keyword>
<dbReference type="RefSeq" id="WP_263050796.1">
    <property type="nucleotide sequence ID" value="NZ_CP106735.1"/>
</dbReference>
<feature type="domain" description="Metallo-beta-lactamase" evidence="2">
    <location>
        <begin position="127"/>
        <end position="325"/>
    </location>
</feature>
<keyword evidence="1" id="KW-1133">Transmembrane helix</keyword>
<dbReference type="PANTHER" id="PTHR15032:SF4">
    <property type="entry name" value="N-ACYL-PHOSPHATIDYLETHANOLAMINE-HYDROLYZING PHOSPHOLIPASE D"/>
    <property type="match status" value="1"/>
</dbReference>
<keyword evidence="1" id="KW-0472">Membrane</keyword>
<evidence type="ECO:0000259" key="2">
    <source>
        <dbReference type="Pfam" id="PF12706"/>
    </source>
</evidence>
<dbReference type="InterPro" id="IPR036866">
    <property type="entry name" value="RibonucZ/Hydroxyglut_hydro"/>
</dbReference>
<feature type="transmembrane region" description="Helical" evidence="1">
    <location>
        <begin position="7"/>
        <end position="27"/>
    </location>
</feature>
<evidence type="ECO:0000256" key="1">
    <source>
        <dbReference type="SAM" id="Phobius"/>
    </source>
</evidence>
<protein>
    <submittedName>
        <fullName evidence="3">MBL fold metallo-hydrolase</fullName>
    </submittedName>
</protein>
<evidence type="ECO:0000313" key="4">
    <source>
        <dbReference type="Proteomes" id="UP001062165"/>
    </source>
</evidence>
<dbReference type="InterPro" id="IPR024884">
    <property type="entry name" value="NAPE-PLD"/>
</dbReference>
<dbReference type="PIRSF" id="PIRSF038896">
    <property type="entry name" value="NAPE-PLD"/>
    <property type="match status" value="1"/>
</dbReference>
<reference evidence="3" key="1">
    <citation type="submission" date="2022-10" db="EMBL/GenBank/DDBJ databases">
        <title>Comparative genomics and taxonomic characterization of three novel marine species of genus Reichenbachiella exhibiting antioxidant and polysaccharide degradation activities.</title>
        <authorList>
            <person name="Muhammad N."/>
            <person name="Lee Y.-J."/>
            <person name="Ko J."/>
            <person name="Kim S.-G."/>
        </authorList>
    </citation>
    <scope>NUCLEOTIDE SEQUENCE</scope>
    <source>
        <strain evidence="3">Wsw4-B4</strain>
    </source>
</reference>
<gene>
    <name evidence="3" type="ORF">N7E81_16995</name>
</gene>
<dbReference type="Proteomes" id="UP001062165">
    <property type="component" value="Chromosome"/>
</dbReference>
<keyword evidence="1" id="KW-0812">Transmembrane</keyword>
<organism evidence="3 4">
    <name type="scientific">Reichenbachiella carrageenanivorans</name>
    <dbReference type="NCBI Taxonomy" id="2979869"/>
    <lineage>
        <taxon>Bacteria</taxon>
        <taxon>Pseudomonadati</taxon>
        <taxon>Bacteroidota</taxon>
        <taxon>Cytophagia</taxon>
        <taxon>Cytophagales</taxon>
        <taxon>Reichenbachiellaceae</taxon>
        <taxon>Reichenbachiella</taxon>
    </lineage>
</organism>
<dbReference type="PANTHER" id="PTHR15032">
    <property type="entry name" value="N-ACYL-PHOSPHATIDYLETHANOLAMINE-HYDROLYZING PHOSPHOLIPASE D"/>
    <property type="match status" value="1"/>
</dbReference>